<feature type="domain" description="Dilute" evidence="2">
    <location>
        <begin position="268"/>
        <end position="567"/>
    </location>
</feature>
<dbReference type="InterPro" id="IPR052072">
    <property type="entry name" value="Vascular_dev_regulator"/>
</dbReference>
<keyword evidence="4" id="KW-1185">Reference proteome</keyword>
<evidence type="ECO:0000256" key="1">
    <source>
        <dbReference type="SAM" id="Coils"/>
    </source>
</evidence>
<feature type="coiled-coil region" evidence="1">
    <location>
        <begin position="57"/>
        <end position="87"/>
    </location>
</feature>
<name>A0A9X0A5I8_9CNID</name>
<evidence type="ECO:0000259" key="2">
    <source>
        <dbReference type="PROSITE" id="PS51126"/>
    </source>
</evidence>
<dbReference type="PANTHER" id="PTHR16027">
    <property type="entry name" value="DILUTE DOMAIN-CONTAINING PROTEIN YPR089W"/>
    <property type="match status" value="1"/>
</dbReference>
<comment type="caution">
    <text evidence="3">The sequence shown here is derived from an EMBL/GenBank/DDBJ whole genome shotgun (WGS) entry which is preliminary data.</text>
</comment>
<dbReference type="EMBL" id="MU825397">
    <property type="protein sequence ID" value="KAJ7393772.1"/>
    <property type="molecule type" value="Genomic_DNA"/>
</dbReference>
<dbReference type="GO" id="GO:0051020">
    <property type="term" value="F:GTPase binding"/>
    <property type="evidence" value="ECO:0007669"/>
    <property type="project" value="TreeGrafter"/>
</dbReference>
<dbReference type="InterPro" id="IPR002710">
    <property type="entry name" value="Dilute_dom"/>
</dbReference>
<dbReference type="Proteomes" id="UP001163046">
    <property type="component" value="Unassembled WGS sequence"/>
</dbReference>
<feature type="coiled-coil region" evidence="1">
    <location>
        <begin position="2"/>
        <end position="33"/>
    </location>
</feature>
<proteinExistence type="predicted"/>
<dbReference type="AlphaFoldDB" id="A0A9X0A5I8"/>
<reference evidence="3" key="1">
    <citation type="submission" date="2023-01" db="EMBL/GenBank/DDBJ databases">
        <title>Genome assembly of the deep-sea coral Lophelia pertusa.</title>
        <authorList>
            <person name="Herrera S."/>
            <person name="Cordes E."/>
        </authorList>
    </citation>
    <scope>NUCLEOTIDE SEQUENCE</scope>
    <source>
        <strain evidence="3">USNM1676648</strain>
        <tissue evidence="3">Polyp</tissue>
    </source>
</reference>
<protein>
    <recommendedName>
        <fullName evidence="2">Dilute domain-containing protein</fullName>
    </recommendedName>
</protein>
<dbReference type="CDD" id="cd15470">
    <property type="entry name" value="Myo5_CBD"/>
    <property type="match status" value="1"/>
</dbReference>
<evidence type="ECO:0000313" key="3">
    <source>
        <dbReference type="EMBL" id="KAJ7393772.1"/>
    </source>
</evidence>
<dbReference type="SMART" id="SM01132">
    <property type="entry name" value="DIL"/>
    <property type="match status" value="1"/>
</dbReference>
<evidence type="ECO:0000313" key="4">
    <source>
        <dbReference type="Proteomes" id="UP001163046"/>
    </source>
</evidence>
<keyword evidence="1" id="KW-0175">Coiled coil</keyword>
<dbReference type="PROSITE" id="PS51126">
    <property type="entry name" value="DILUTE"/>
    <property type="match status" value="1"/>
</dbReference>
<dbReference type="OrthoDB" id="6108017at2759"/>
<gene>
    <name evidence="3" type="ORF">OS493_003431</name>
</gene>
<sequence length="612" mass="70462">MINEKMDEISAEREKLENEKNRLRQDLIRMASVAKDMHNVEELLRTNPDESAYVLQAESLKKANNVLQNELQDLIQKEKEMKLANDKLWKEKAQLQRGRGSSLSSMDGNFNKEVGRLVTENVELREQVENLRRSWRITRKVEHLSLHTEEELNHNHGRKRRAQSFLTGQEPKAGKLVMRHAGLLRKSAHSHKEGDLLPLPPHLRQQKIRGMIEFSGDDEDKVIQYLITDMNPTSMADAIPGLPAHILFMCIRHADHVNDDRRMQSLLTNSINNIRKVVKKNPSNLDILAFWLANTSRLLHDMKQYSGDRWLIRKPDEDGLSASLIKHWSSMKDYIKDAFQVHNTPEQNEHCLKNFDLTEYRQVLSDLAIHIYQDLVKGIWEAVQHMIVPGMLEYESIPGVSSSKPFGGRTKAHADITVKSITKMLSNFLAVLNAHCVDPEIIKQVFRQLFYYVGANMMNNLLLRKDMCHWSRGMQIRFNLSQLEDWVRLNQLEGSGIVEALENVIQTTQLLQVNKKTLEDVDAICEVCSSLNTLQVQKILSMYTPANEYEARVPSSVIRAVVERGHNKTEPMYLMNDTAYMYPFTLPFTPSAVSLESLNIPENLNLDFLKVV</sequence>
<accession>A0A9X0A5I8</accession>
<organism evidence="3 4">
    <name type="scientific">Desmophyllum pertusum</name>
    <dbReference type="NCBI Taxonomy" id="174260"/>
    <lineage>
        <taxon>Eukaryota</taxon>
        <taxon>Metazoa</taxon>
        <taxon>Cnidaria</taxon>
        <taxon>Anthozoa</taxon>
        <taxon>Hexacorallia</taxon>
        <taxon>Scleractinia</taxon>
        <taxon>Caryophylliina</taxon>
        <taxon>Caryophylliidae</taxon>
        <taxon>Desmophyllum</taxon>
    </lineage>
</organism>
<dbReference type="Pfam" id="PF01843">
    <property type="entry name" value="DIL"/>
    <property type="match status" value="1"/>
</dbReference>
<dbReference type="PANTHER" id="PTHR16027:SF6">
    <property type="entry name" value="DILUTE DOMAIN-CONTAINING PROTEIN"/>
    <property type="match status" value="1"/>
</dbReference>